<accession>A0A3G2HRW8</accession>
<evidence type="ECO:0000313" key="3">
    <source>
        <dbReference type="Proteomes" id="UP000268070"/>
    </source>
</evidence>
<gene>
    <name evidence="2" type="ORF">D3M96_04570</name>
</gene>
<dbReference type="RefSeq" id="WP_121738171.1">
    <property type="nucleotide sequence ID" value="NZ_CP032153.1"/>
</dbReference>
<organism evidence="2 3">
    <name type="scientific">Alcaligenes aquatilis</name>
    <dbReference type="NCBI Taxonomy" id="323284"/>
    <lineage>
        <taxon>Bacteria</taxon>
        <taxon>Pseudomonadati</taxon>
        <taxon>Pseudomonadota</taxon>
        <taxon>Betaproteobacteria</taxon>
        <taxon>Burkholderiales</taxon>
        <taxon>Alcaligenaceae</taxon>
        <taxon>Alcaligenes</taxon>
    </lineage>
</organism>
<name>A0A3G2HRW8_9BURK</name>
<proteinExistence type="predicted"/>
<dbReference type="AlphaFoldDB" id="A0A3G2HRW8"/>
<dbReference type="Proteomes" id="UP000268070">
    <property type="component" value="Chromosome"/>
</dbReference>
<dbReference type="OrthoDB" id="8684364at2"/>
<feature type="region of interest" description="Disordered" evidence="1">
    <location>
        <begin position="131"/>
        <end position="168"/>
    </location>
</feature>
<evidence type="ECO:0000256" key="1">
    <source>
        <dbReference type="SAM" id="MobiDB-lite"/>
    </source>
</evidence>
<reference evidence="2 3" key="1">
    <citation type="submission" date="2018-09" db="EMBL/GenBank/DDBJ databases">
        <title>Complete genome sequence of the hydrocarbonoclastic bacterium Alcaligenes aquatilis QD168, isolated from a crude-oil polluted marine sediment of Central Chile.</title>
        <authorList>
            <person name="Duran R.E."/>
            <person name="Barra B."/>
            <person name="Salva-Serra F."/>
            <person name="Mendez V."/>
            <person name="Moore E.R.B."/>
            <person name="Seeger M."/>
        </authorList>
    </citation>
    <scope>NUCLEOTIDE SEQUENCE [LARGE SCALE GENOMIC DNA]</scope>
    <source>
        <strain evidence="2 3">QD168</strain>
    </source>
</reference>
<dbReference type="KEGG" id="aaqu:D3M96_04570"/>
<sequence length="168" mass="18520">MSTPDAPELVFTTEEIETLGRTADALSAYLGRAVLAEIVGAEETGFEWVIFAMPLDKNEDESEFTVVQVGGAQARIVGNRGGLDPKDNAVYACRYLWAIQLSDAEPVRFIKVDEEGEEVAWTETLEELLPFALSEDAFAPEDDTDEDEDEDEDDDDSPEPGVHSHTLH</sequence>
<dbReference type="EMBL" id="CP032153">
    <property type="protein sequence ID" value="AYN19872.1"/>
    <property type="molecule type" value="Genomic_DNA"/>
</dbReference>
<feature type="compositionally biased region" description="Acidic residues" evidence="1">
    <location>
        <begin position="138"/>
        <end position="158"/>
    </location>
</feature>
<protein>
    <submittedName>
        <fullName evidence="2">Uncharacterized protein</fullName>
    </submittedName>
</protein>
<evidence type="ECO:0000313" key="2">
    <source>
        <dbReference type="EMBL" id="AYN19872.1"/>
    </source>
</evidence>